<dbReference type="AlphaFoldDB" id="A0A656GNI7"/>
<feature type="non-terminal residue" evidence="1">
    <location>
        <position position="1"/>
    </location>
</feature>
<dbReference type="Proteomes" id="UP000003465">
    <property type="component" value="Unassembled WGS sequence"/>
</dbReference>
<evidence type="ECO:0000313" key="2">
    <source>
        <dbReference type="Proteomes" id="UP000003465"/>
    </source>
</evidence>
<feature type="non-terminal residue" evidence="1">
    <location>
        <position position="33"/>
    </location>
</feature>
<reference evidence="1 2" key="1">
    <citation type="journal article" date="2011" name="PLoS Pathog.">
        <title>Dynamic evolution of pathogenicity revealed by sequencing and comparative genomics of 19 Pseudomonas syringae isolates.</title>
        <authorList>
            <person name="Baltrus D.A."/>
            <person name="Nishimura M.T."/>
            <person name="Romanchuk A."/>
            <person name="Chang J.H."/>
            <person name="Mukhtar M.S."/>
            <person name="Cherkis K."/>
            <person name="Roach J."/>
            <person name="Grant S.R."/>
            <person name="Jones C.D."/>
            <person name="Dangl J.L."/>
        </authorList>
    </citation>
    <scope>NUCLEOTIDE SEQUENCE [LARGE SCALE GENOMIC DNA]</scope>
    <source>
        <strain evidence="1 2">301020</strain>
    </source>
</reference>
<organism evidence="1 2">
    <name type="scientific">Pseudomonas amygdali pv. mori str. 301020</name>
    <dbReference type="NCBI Taxonomy" id="629261"/>
    <lineage>
        <taxon>Bacteria</taxon>
        <taxon>Pseudomonadati</taxon>
        <taxon>Pseudomonadota</taxon>
        <taxon>Gammaproteobacteria</taxon>
        <taxon>Pseudomonadales</taxon>
        <taxon>Pseudomonadaceae</taxon>
        <taxon>Pseudomonas</taxon>
        <taxon>Pseudomonas amygdali</taxon>
    </lineage>
</organism>
<evidence type="ECO:0000313" key="1">
    <source>
        <dbReference type="EMBL" id="EGH27091.1"/>
    </source>
</evidence>
<name>A0A656GNI7_PSEA0</name>
<dbReference type="EMBL" id="AEAG01003326">
    <property type="protein sequence ID" value="EGH27091.1"/>
    <property type="molecule type" value="Genomic_DNA"/>
</dbReference>
<comment type="caution">
    <text evidence="1">The sequence shown here is derived from an EMBL/GenBank/DDBJ whole genome shotgun (WGS) entry which is preliminary data.</text>
</comment>
<accession>A0A656GNI7</accession>
<sequence>PPNAPLTLRLPVDQGRVLLLAGLAEARACRDIS</sequence>
<gene>
    <name evidence="1" type="ORF">PSYMO_38608</name>
</gene>
<proteinExistence type="predicted"/>
<protein>
    <submittedName>
        <fullName evidence="1">Uncharacterized protein</fullName>
    </submittedName>
</protein>